<dbReference type="GO" id="GO:0016787">
    <property type="term" value="F:hydrolase activity"/>
    <property type="evidence" value="ECO:0007669"/>
    <property type="project" value="UniProtKB-KW"/>
</dbReference>
<dbReference type="RefSeq" id="WP_090592311.1">
    <property type="nucleotide sequence ID" value="NZ_FNCS01000002.1"/>
</dbReference>
<dbReference type="Pfam" id="PF05013">
    <property type="entry name" value="FGase"/>
    <property type="match status" value="1"/>
</dbReference>
<keyword evidence="1" id="KW-0378">Hydrolase</keyword>
<dbReference type="EMBL" id="FNCS01000002">
    <property type="protein sequence ID" value="SDG33111.1"/>
    <property type="molecule type" value="Genomic_DNA"/>
</dbReference>
<dbReference type="STRING" id="440168.SAMN04487974_10237"/>
<proteinExistence type="predicted"/>
<dbReference type="OrthoDB" id="9785840at2"/>
<organism evidence="1 2">
    <name type="scientific">Pelagibacterium luteolum</name>
    <dbReference type="NCBI Taxonomy" id="440168"/>
    <lineage>
        <taxon>Bacteria</taxon>
        <taxon>Pseudomonadati</taxon>
        <taxon>Pseudomonadota</taxon>
        <taxon>Alphaproteobacteria</taxon>
        <taxon>Hyphomicrobiales</taxon>
        <taxon>Devosiaceae</taxon>
        <taxon>Pelagibacterium</taxon>
    </lineage>
</organism>
<evidence type="ECO:0000313" key="2">
    <source>
        <dbReference type="Proteomes" id="UP000199495"/>
    </source>
</evidence>
<dbReference type="AlphaFoldDB" id="A0A1G7TD36"/>
<reference evidence="1 2" key="1">
    <citation type="submission" date="2016-10" db="EMBL/GenBank/DDBJ databases">
        <authorList>
            <person name="de Groot N.N."/>
        </authorList>
    </citation>
    <scope>NUCLEOTIDE SEQUENCE [LARGE SCALE GENOMIC DNA]</scope>
    <source>
        <strain evidence="1 2">CGMCC 1.10267</strain>
    </source>
</reference>
<gene>
    <name evidence="1" type="ORF">SAMN04487974_10237</name>
</gene>
<dbReference type="InterPro" id="IPR007709">
    <property type="entry name" value="N-FG_amidohydro"/>
</dbReference>
<protein>
    <submittedName>
        <fullName evidence="1">N-formylglutamate amidohydrolase</fullName>
    </submittedName>
</protein>
<accession>A0A1G7TD36</accession>
<keyword evidence="2" id="KW-1185">Reference proteome</keyword>
<evidence type="ECO:0000313" key="1">
    <source>
        <dbReference type="EMBL" id="SDG33111.1"/>
    </source>
</evidence>
<dbReference type="Gene3D" id="3.40.630.40">
    <property type="entry name" value="Zn-dependent exopeptidases"/>
    <property type="match status" value="1"/>
</dbReference>
<name>A0A1G7TD36_9HYPH</name>
<dbReference type="SUPFAM" id="SSF53187">
    <property type="entry name" value="Zn-dependent exopeptidases"/>
    <property type="match status" value="1"/>
</dbReference>
<dbReference type="Proteomes" id="UP000199495">
    <property type="component" value="Unassembled WGS sequence"/>
</dbReference>
<sequence length="278" mass="31297">MTTHQQFAARTGHVVTTADPLWTVERSASPIIGTAIHNGHHTRPDLTPHYALPEDGRLREEDPFTEYFIRDLPNRVIFHRSRFEIDLNRARDAAVYLRPDQAWGLNVWHDTLPQAQVDASLAIHDAYYAMLEQTLAGLEAMHGGFILLDIHSYNHRRDGADATPTDPEKAPVINIGTFSMDRDRWAPLLDPFLEALAAQSVDGAPIDVRENVAFEGRGEQTRFVHERFPKTGCAIAIEFKKVFMDEWTGEPSLSHLDQFRAAITATLPVLSEKLKAVT</sequence>